<protein>
    <submittedName>
        <fullName evidence="1">Uncharacterized protein</fullName>
    </submittedName>
</protein>
<dbReference type="EMBL" id="JABCKV010000735">
    <property type="protein sequence ID" value="KAG5640434.1"/>
    <property type="molecule type" value="Genomic_DNA"/>
</dbReference>
<organism evidence="1 2">
    <name type="scientific">Asterophora parasitica</name>
    <dbReference type="NCBI Taxonomy" id="117018"/>
    <lineage>
        <taxon>Eukaryota</taxon>
        <taxon>Fungi</taxon>
        <taxon>Dikarya</taxon>
        <taxon>Basidiomycota</taxon>
        <taxon>Agaricomycotina</taxon>
        <taxon>Agaricomycetes</taxon>
        <taxon>Agaricomycetidae</taxon>
        <taxon>Agaricales</taxon>
        <taxon>Tricholomatineae</taxon>
        <taxon>Lyophyllaceae</taxon>
        <taxon>Asterophora</taxon>
    </lineage>
</organism>
<keyword evidence="2" id="KW-1185">Reference proteome</keyword>
<gene>
    <name evidence="1" type="ORF">DXG03_008673</name>
</gene>
<sequence length="327" mass="36808">MLLTDTHQHQNRALIRSLNASPDHLCNLTEHLHLTVDISTPLQPQFGEFPVLKKVEKLTIDTHRRIRFVWQMLRQPLQDELVSMARWPGIRQLHIMDVTGVPLVFLISCISLDSLVLRGAAGFEMDFLSHAVSLMLPLTPSGRPAPLTHKSIRKVSVEFWSENGITRFRTLMNTTAPVIRHLTMNFFRTVIVTLPQTLLNLHVLTIRPGQLEMLLCTPDILRSVPAGAPLEQVRFNMDSRTIYNATEAAPTWHDIDGLLARDSDQDANPEARKIGLHIFNLHWNSADGSVREYFTQAMPRLIASGCLSVRLGNGEEVFPAASVAENI</sequence>
<reference evidence="1" key="2">
    <citation type="submission" date="2021-10" db="EMBL/GenBank/DDBJ databases">
        <title>Phylogenomics reveals ancestral predisposition of the termite-cultivated fungus Termitomyces towards a domesticated lifestyle.</title>
        <authorList>
            <person name="Auxier B."/>
            <person name="Grum-Grzhimaylo A."/>
            <person name="Cardenas M.E."/>
            <person name="Lodge J.D."/>
            <person name="Laessoe T."/>
            <person name="Pedersen O."/>
            <person name="Smith M.E."/>
            <person name="Kuyper T.W."/>
            <person name="Franco-Molano E.A."/>
            <person name="Baroni T.J."/>
            <person name="Aanen D.K."/>
        </authorList>
    </citation>
    <scope>NUCLEOTIDE SEQUENCE</scope>
    <source>
        <strain evidence="1">AP01</strain>
        <tissue evidence="1">Mycelium</tissue>
    </source>
</reference>
<dbReference type="AlphaFoldDB" id="A0A9P7FY52"/>
<evidence type="ECO:0000313" key="2">
    <source>
        <dbReference type="Proteomes" id="UP000775547"/>
    </source>
</evidence>
<proteinExistence type="predicted"/>
<accession>A0A9P7FY52</accession>
<name>A0A9P7FY52_9AGAR</name>
<comment type="caution">
    <text evidence="1">The sequence shown here is derived from an EMBL/GenBank/DDBJ whole genome shotgun (WGS) entry which is preliminary data.</text>
</comment>
<dbReference type="Proteomes" id="UP000775547">
    <property type="component" value="Unassembled WGS sequence"/>
</dbReference>
<reference evidence="1" key="1">
    <citation type="submission" date="2020-07" db="EMBL/GenBank/DDBJ databases">
        <authorList>
            <person name="Nieuwenhuis M."/>
            <person name="Van De Peppel L.J.J."/>
        </authorList>
    </citation>
    <scope>NUCLEOTIDE SEQUENCE</scope>
    <source>
        <strain evidence="1">AP01</strain>
        <tissue evidence="1">Mycelium</tissue>
    </source>
</reference>
<evidence type="ECO:0000313" key="1">
    <source>
        <dbReference type="EMBL" id="KAG5640434.1"/>
    </source>
</evidence>